<feature type="transmembrane region" description="Helical" evidence="1">
    <location>
        <begin position="294"/>
        <end position="316"/>
    </location>
</feature>
<evidence type="ECO:0000313" key="3">
    <source>
        <dbReference type="Proteomes" id="UP001319883"/>
    </source>
</evidence>
<dbReference type="NCBIfam" id="TIGR00843">
    <property type="entry name" value="benE"/>
    <property type="match status" value="1"/>
</dbReference>
<feature type="transmembrane region" description="Helical" evidence="1">
    <location>
        <begin position="12"/>
        <end position="37"/>
    </location>
</feature>
<name>A0ABS7X149_9GAMM</name>
<feature type="transmembrane region" description="Helical" evidence="1">
    <location>
        <begin position="124"/>
        <end position="142"/>
    </location>
</feature>
<dbReference type="PANTHER" id="PTHR30199">
    <property type="entry name" value="MFS FAMILY TRANSPORTER, PREDICTED SUBSTRATE BENZOATE"/>
    <property type="match status" value="1"/>
</dbReference>
<proteinExistence type="predicted"/>
<dbReference type="RefSeq" id="WP_224421164.1">
    <property type="nucleotide sequence ID" value="NZ_JAGXFD010000001.1"/>
</dbReference>
<evidence type="ECO:0000256" key="1">
    <source>
        <dbReference type="SAM" id="Phobius"/>
    </source>
</evidence>
<dbReference type="PANTHER" id="PTHR30199:SF0">
    <property type="entry name" value="INNER MEMBRANE PROTEIN YDCO"/>
    <property type="match status" value="1"/>
</dbReference>
<feature type="transmembrane region" description="Helical" evidence="1">
    <location>
        <begin position="172"/>
        <end position="189"/>
    </location>
</feature>
<accession>A0ABS7X149</accession>
<dbReference type="EMBL" id="JAGXFD010000001">
    <property type="protein sequence ID" value="MBZ9568625.1"/>
    <property type="molecule type" value="Genomic_DNA"/>
</dbReference>
<keyword evidence="3" id="KW-1185">Reference proteome</keyword>
<organism evidence="2 3">
    <name type="scientific">Modicisalibacter tunisiensis</name>
    <dbReference type="NCBI Taxonomy" id="390637"/>
    <lineage>
        <taxon>Bacteria</taxon>
        <taxon>Pseudomonadati</taxon>
        <taxon>Pseudomonadota</taxon>
        <taxon>Gammaproteobacteria</taxon>
        <taxon>Oceanospirillales</taxon>
        <taxon>Halomonadaceae</taxon>
        <taxon>Modicisalibacter</taxon>
    </lineage>
</organism>
<feature type="transmembrane region" description="Helical" evidence="1">
    <location>
        <begin position="250"/>
        <end position="274"/>
    </location>
</feature>
<feature type="transmembrane region" description="Helical" evidence="1">
    <location>
        <begin position="97"/>
        <end position="117"/>
    </location>
</feature>
<keyword evidence="1" id="KW-1133">Transmembrane helix</keyword>
<comment type="caution">
    <text evidence="2">The sequence shown here is derived from an EMBL/GenBank/DDBJ whole genome shotgun (WGS) entry which is preliminary data.</text>
</comment>
<dbReference type="Proteomes" id="UP001319883">
    <property type="component" value="Unassembled WGS sequence"/>
</dbReference>
<reference evidence="2 3" key="1">
    <citation type="submission" date="2021-05" db="EMBL/GenBank/DDBJ databases">
        <title>Petroleum and Energy Research Collection (APPE): ex situ preservation of microbial diversity associated with the oil industry and exploitation of its biotechnological potential.</title>
        <authorList>
            <person name="Paixao C.T.M."/>
            <person name="Gomes M.B."/>
            <person name="Oliveira V.M."/>
        </authorList>
    </citation>
    <scope>NUCLEOTIDE SEQUENCE [LARGE SCALE GENOMIC DNA]</scope>
    <source>
        <strain evidence="2 3">LIT2</strain>
    </source>
</reference>
<keyword evidence="1" id="KW-0812">Transmembrane</keyword>
<feature type="transmembrane region" description="Helical" evidence="1">
    <location>
        <begin position="209"/>
        <end position="229"/>
    </location>
</feature>
<dbReference type="Pfam" id="PF03594">
    <property type="entry name" value="BenE"/>
    <property type="match status" value="1"/>
</dbReference>
<keyword evidence="1" id="KW-0472">Membrane</keyword>
<gene>
    <name evidence="2" type="ORF">KGQ91_13185</name>
</gene>
<sequence length="412" mass="42030">MPVPSVLRDLSPSALVAGFVAVLVGYTSSAVIIFQAAEAAGAGPAQIGAWLSMLGLGMGLTSLGLSLHYRQPVLTAWSTPGAALLATSLPGYSLPEAIGVFLFSAALVLLCGVTGLFARLMRRIPPSIAAAMLAGVLLRFGIDAFAALHVDFPLVGAMCAAYLIGKRWLPRYTILLVLATGLGVAWAAGDIATQRTALRFATPSFIMPAFSPAALIGVGIPLFVVSMASQNAPGVATLRAAGYTVPVSPLMIWTGLATLVLAPFGGFSVCLAAITAAICMGPEAHPDPARRYTAAAAAGGFYLIAGVFGGSIGTLFDALPQPLIATVAGLALLSTIGNSLHQALDDASEREAAVVTFLLTASHITLLGVGAAFWGLLGGLAVLALRRRPRAATRKVTSSDADPTEEGVAQRG</sequence>
<feature type="transmembrane region" description="Helical" evidence="1">
    <location>
        <begin position="364"/>
        <end position="385"/>
    </location>
</feature>
<dbReference type="InterPro" id="IPR004711">
    <property type="entry name" value="Benzoate_Transporter"/>
</dbReference>
<evidence type="ECO:0000313" key="2">
    <source>
        <dbReference type="EMBL" id="MBZ9568625.1"/>
    </source>
</evidence>
<feature type="transmembrane region" description="Helical" evidence="1">
    <location>
        <begin position="49"/>
        <end position="69"/>
    </location>
</feature>
<protein>
    <submittedName>
        <fullName evidence="2">Benzoate/H(+) symporter BenE family transporter</fullName>
    </submittedName>
</protein>